<feature type="transmembrane region" description="Helical" evidence="9">
    <location>
        <begin position="7"/>
        <end position="28"/>
    </location>
</feature>
<dbReference type="Pfam" id="PF16317">
    <property type="entry name" value="Glyco_hydro_99"/>
    <property type="match status" value="1"/>
</dbReference>
<dbReference type="OrthoDB" id="406152at2759"/>
<protein>
    <recommendedName>
        <fullName evidence="12">Glycoprotein endo-alpha-1,2-mannosidase</fullName>
    </recommendedName>
</protein>
<dbReference type="eggNOG" id="ENOG502QPJV">
    <property type="taxonomic scope" value="Eukaryota"/>
</dbReference>
<accession>A2DQ97</accession>
<dbReference type="AlphaFoldDB" id="A2DQ97"/>
<dbReference type="RefSeq" id="XP_001330723.1">
    <property type="nucleotide sequence ID" value="XM_001330687.1"/>
</dbReference>
<dbReference type="EMBL" id="DS113231">
    <property type="protein sequence ID" value="EAY17354.1"/>
    <property type="molecule type" value="Genomic_DNA"/>
</dbReference>
<dbReference type="KEGG" id="tva:4775376"/>
<keyword evidence="8 9" id="KW-0472">Membrane</keyword>
<comment type="subcellular location">
    <subcellularLocation>
        <location evidence="1">Golgi apparatus membrane</location>
        <topology evidence="1">Single-pass type II membrane protein</topology>
    </subcellularLocation>
</comment>
<dbReference type="GO" id="GO:0004559">
    <property type="term" value="F:alpha-mannosidase activity"/>
    <property type="evidence" value="ECO:0000318"/>
    <property type="project" value="GO_Central"/>
</dbReference>
<keyword evidence="11" id="KW-1185">Reference proteome</keyword>
<comment type="similarity">
    <text evidence="2">Belongs to the glycosyl hydrolase 99 family.</text>
</comment>
<dbReference type="CDD" id="cd11574">
    <property type="entry name" value="GH99"/>
    <property type="match status" value="1"/>
</dbReference>
<dbReference type="InParanoid" id="A2DQ97"/>
<keyword evidence="6 9" id="KW-1133">Transmembrane helix</keyword>
<evidence type="ECO:0000256" key="6">
    <source>
        <dbReference type="ARBA" id="ARBA00022989"/>
    </source>
</evidence>
<evidence type="ECO:0000256" key="7">
    <source>
        <dbReference type="ARBA" id="ARBA00023034"/>
    </source>
</evidence>
<evidence type="ECO:0000256" key="9">
    <source>
        <dbReference type="SAM" id="Phobius"/>
    </source>
</evidence>
<keyword evidence="4" id="KW-0378">Hydrolase</keyword>
<evidence type="ECO:0000256" key="4">
    <source>
        <dbReference type="ARBA" id="ARBA00022801"/>
    </source>
</evidence>
<dbReference type="SMR" id="A2DQ97"/>
<dbReference type="VEuPathDB" id="TrichDB:TVAG_319490"/>
<reference evidence="10" key="1">
    <citation type="submission" date="2006-10" db="EMBL/GenBank/DDBJ databases">
        <authorList>
            <person name="Amadeo P."/>
            <person name="Zhao Q."/>
            <person name="Wortman J."/>
            <person name="Fraser-Liggett C."/>
            <person name="Carlton J."/>
        </authorList>
    </citation>
    <scope>NUCLEOTIDE SEQUENCE</scope>
    <source>
        <strain evidence="10">G3</strain>
    </source>
</reference>
<evidence type="ECO:0000256" key="5">
    <source>
        <dbReference type="ARBA" id="ARBA00022968"/>
    </source>
</evidence>
<evidence type="ECO:0008006" key="12">
    <source>
        <dbReference type="Google" id="ProtNLM"/>
    </source>
</evidence>
<dbReference type="PANTHER" id="PTHR13572">
    <property type="entry name" value="ENDO-ALPHA-1,2-MANNOSIDASE"/>
    <property type="match status" value="1"/>
</dbReference>
<dbReference type="FunFam" id="3.20.20.80:FF:000423">
    <property type="entry name" value="Glycoprotein endo-alpha-1,2-mannosidase, putative"/>
    <property type="match status" value="1"/>
</dbReference>
<evidence type="ECO:0000256" key="3">
    <source>
        <dbReference type="ARBA" id="ARBA00022692"/>
    </source>
</evidence>
<keyword evidence="5" id="KW-0735">Signal-anchor</keyword>
<dbReference type="PANTHER" id="PTHR13572:SF4">
    <property type="entry name" value="RE57134P"/>
    <property type="match status" value="1"/>
</dbReference>
<reference evidence="10" key="2">
    <citation type="journal article" date="2007" name="Science">
        <title>Draft genome sequence of the sexually transmitted pathogen Trichomonas vaginalis.</title>
        <authorList>
            <person name="Carlton J.M."/>
            <person name="Hirt R.P."/>
            <person name="Silva J.C."/>
            <person name="Delcher A.L."/>
            <person name="Schatz M."/>
            <person name="Zhao Q."/>
            <person name="Wortman J.R."/>
            <person name="Bidwell S.L."/>
            <person name="Alsmark U.C.M."/>
            <person name="Besteiro S."/>
            <person name="Sicheritz-Ponten T."/>
            <person name="Noel C.J."/>
            <person name="Dacks J.B."/>
            <person name="Foster P.G."/>
            <person name="Simillion C."/>
            <person name="Van de Peer Y."/>
            <person name="Miranda-Saavedra D."/>
            <person name="Barton G.J."/>
            <person name="Westrop G.D."/>
            <person name="Mueller S."/>
            <person name="Dessi D."/>
            <person name="Fiori P.L."/>
            <person name="Ren Q."/>
            <person name="Paulsen I."/>
            <person name="Zhang H."/>
            <person name="Bastida-Corcuera F.D."/>
            <person name="Simoes-Barbosa A."/>
            <person name="Brown M.T."/>
            <person name="Hayes R.D."/>
            <person name="Mukherjee M."/>
            <person name="Okumura C.Y."/>
            <person name="Schneider R."/>
            <person name="Smith A.J."/>
            <person name="Vanacova S."/>
            <person name="Villalvazo M."/>
            <person name="Haas B.J."/>
            <person name="Pertea M."/>
            <person name="Feldblyum T.V."/>
            <person name="Utterback T.R."/>
            <person name="Shu C.L."/>
            <person name="Osoegawa K."/>
            <person name="de Jong P.J."/>
            <person name="Hrdy I."/>
            <person name="Horvathova L."/>
            <person name="Zubacova Z."/>
            <person name="Dolezal P."/>
            <person name="Malik S.B."/>
            <person name="Logsdon J.M. Jr."/>
            <person name="Henze K."/>
            <person name="Gupta A."/>
            <person name="Wang C.C."/>
            <person name="Dunne R.L."/>
            <person name="Upcroft J.A."/>
            <person name="Upcroft P."/>
            <person name="White O."/>
            <person name="Salzberg S.L."/>
            <person name="Tang P."/>
            <person name="Chiu C.-H."/>
            <person name="Lee Y.-S."/>
            <person name="Embley T.M."/>
            <person name="Coombs G.H."/>
            <person name="Mottram J.C."/>
            <person name="Tachezy J."/>
            <person name="Fraser-Liggett C.M."/>
            <person name="Johnson P.J."/>
        </authorList>
    </citation>
    <scope>NUCLEOTIDE SEQUENCE [LARGE SCALE GENOMIC DNA]</scope>
    <source>
        <strain evidence="10">G3</strain>
    </source>
</reference>
<dbReference type="OMA" id="GFLDYNP"/>
<dbReference type="GO" id="GO:0000139">
    <property type="term" value="C:Golgi membrane"/>
    <property type="evidence" value="ECO:0007669"/>
    <property type="project" value="UniProtKB-SubCell"/>
</dbReference>
<evidence type="ECO:0000256" key="2">
    <source>
        <dbReference type="ARBA" id="ARBA00009559"/>
    </source>
</evidence>
<gene>
    <name evidence="10" type="ORF">TVAG_319490</name>
</gene>
<evidence type="ECO:0000313" key="10">
    <source>
        <dbReference type="EMBL" id="EAY17354.1"/>
    </source>
</evidence>
<name>A2DQ97_TRIV3</name>
<evidence type="ECO:0000256" key="8">
    <source>
        <dbReference type="ARBA" id="ARBA00023136"/>
    </source>
</evidence>
<organism evidence="10 11">
    <name type="scientific">Trichomonas vaginalis (strain ATCC PRA-98 / G3)</name>
    <dbReference type="NCBI Taxonomy" id="412133"/>
    <lineage>
        <taxon>Eukaryota</taxon>
        <taxon>Metamonada</taxon>
        <taxon>Parabasalia</taxon>
        <taxon>Trichomonadida</taxon>
        <taxon>Trichomonadidae</taxon>
        <taxon>Trichomonas</taxon>
    </lineage>
</organism>
<dbReference type="Gene3D" id="3.20.20.80">
    <property type="entry name" value="Glycosidases"/>
    <property type="match status" value="1"/>
</dbReference>
<evidence type="ECO:0000256" key="1">
    <source>
        <dbReference type="ARBA" id="ARBA00004323"/>
    </source>
</evidence>
<dbReference type="VEuPathDB" id="TrichDB:TVAGG3_1009280"/>
<dbReference type="InterPro" id="IPR026071">
    <property type="entry name" value="Glyco_Hydrolase_99"/>
</dbReference>
<keyword evidence="3 9" id="KW-0812">Transmembrane</keyword>
<evidence type="ECO:0000313" key="11">
    <source>
        <dbReference type="Proteomes" id="UP000001542"/>
    </source>
</evidence>
<proteinExistence type="inferred from homology"/>
<sequence>MGLKKNIPSILITIAAIFSILSFISYSMKPKKIANVKPLNTWILYYATFGNPSIDKKFIGWRYKKNKYLDDWYEPPVSAPLGLFPQRGLYSTHDKLIIEDQFKEMSEAGINGVIVQWIGFNKTTDNNNEDVDFVPNTIKLMLESSERYNIKIGVLLQSYERRTNTSIYNSLEYILTNLSSHPQYLKYEGRPVIFIYDPHDVEDLFWSILKTRENYNPFYIGTFSNSYQVGEAVETAIDGLYTFFSANFSESSRFSNWKRFSNELKDRDLVFIPGVCPGADESRLDIGWGSKAQKCSRNNGEEYKKMWQAAIKTAHDSNIIVINSYNGFIDGTNIEPSIELYGRESTAESWSSKKDPQLYLQITKQMIQKWNETKFQKSEWED</sequence>
<dbReference type="Proteomes" id="UP000001542">
    <property type="component" value="Unassembled WGS sequence"/>
</dbReference>
<dbReference type="STRING" id="5722.A2DQ97"/>
<keyword evidence="7" id="KW-0333">Golgi apparatus</keyword>